<dbReference type="Gene3D" id="1.20.120.160">
    <property type="entry name" value="HPT domain"/>
    <property type="match status" value="1"/>
</dbReference>
<dbReference type="SUPFAM" id="SSF47226">
    <property type="entry name" value="Histidine-containing phosphotransfer domain, HPT domain"/>
    <property type="match status" value="1"/>
</dbReference>
<dbReference type="CDD" id="cd16922">
    <property type="entry name" value="HATPase_EvgS-ArcB-TorS-like"/>
    <property type="match status" value="1"/>
</dbReference>
<dbReference type="Gene3D" id="6.10.340.10">
    <property type="match status" value="1"/>
</dbReference>
<dbReference type="InterPro" id="IPR001789">
    <property type="entry name" value="Sig_transdc_resp-reg_receiver"/>
</dbReference>
<dbReference type="InterPro" id="IPR008207">
    <property type="entry name" value="Sig_transdc_His_kin_Hpt_dom"/>
</dbReference>
<dbReference type="CDD" id="cd06225">
    <property type="entry name" value="HAMP"/>
    <property type="match status" value="1"/>
</dbReference>
<keyword evidence="12" id="KW-0472">Membrane</keyword>
<proteinExistence type="predicted"/>
<keyword evidence="12" id="KW-1133">Transmembrane helix</keyword>
<dbReference type="CDD" id="cd17546">
    <property type="entry name" value="REC_hyHK_CKI1_RcsC-like"/>
    <property type="match status" value="1"/>
</dbReference>
<evidence type="ECO:0000256" key="7">
    <source>
        <dbReference type="ARBA" id="ARBA00023012"/>
    </source>
</evidence>
<dbReference type="Pfam" id="PF01627">
    <property type="entry name" value="Hpt"/>
    <property type="match status" value="1"/>
</dbReference>
<dbReference type="InterPro" id="IPR003661">
    <property type="entry name" value="HisK_dim/P_dom"/>
</dbReference>
<dbReference type="InterPro" id="IPR036097">
    <property type="entry name" value="HisK_dim/P_sf"/>
</dbReference>
<keyword evidence="12" id="KW-0812">Transmembrane</keyword>
<dbReference type="Pfam" id="PF00072">
    <property type="entry name" value="Response_reg"/>
    <property type="match status" value="1"/>
</dbReference>
<dbReference type="InterPro" id="IPR013656">
    <property type="entry name" value="PAS_4"/>
</dbReference>
<keyword evidence="4 11" id="KW-0597">Phosphoprotein</keyword>
<dbReference type="EMBL" id="SLZY01000012">
    <property type="protein sequence ID" value="TCS71055.1"/>
    <property type="molecule type" value="Genomic_DNA"/>
</dbReference>
<dbReference type="RefSeq" id="WP_126463610.1">
    <property type="nucleotide sequence ID" value="NZ_AP018721.1"/>
</dbReference>
<dbReference type="PROSITE" id="PS50885">
    <property type="entry name" value="HAMP"/>
    <property type="match status" value="1"/>
</dbReference>
<dbReference type="Pfam" id="PF00512">
    <property type="entry name" value="HisKA"/>
    <property type="match status" value="1"/>
</dbReference>
<feature type="modified residue" description="Phosphohistidine" evidence="10">
    <location>
        <position position="969"/>
    </location>
</feature>
<dbReference type="InterPro" id="IPR000014">
    <property type="entry name" value="PAS"/>
</dbReference>
<comment type="function">
    <text evidence="8">Member of the two-component regulatory system BvgS/BvgA. Phosphorylates BvgA via a four-step phosphorelay in response to environmental signals.</text>
</comment>
<evidence type="ECO:0000256" key="6">
    <source>
        <dbReference type="ARBA" id="ARBA00022777"/>
    </source>
</evidence>
<feature type="domain" description="HPt" evidence="18">
    <location>
        <begin position="930"/>
        <end position="1022"/>
    </location>
</feature>
<evidence type="ECO:0000256" key="12">
    <source>
        <dbReference type="SAM" id="Phobius"/>
    </source>
</evidence>
<dbReference type="Gene3D" id="3.30.565.10">
    <property type="entry name" value="Histidine kinase-like ATPase, C-terminal domain"/>
    <property type="match status" value="1"/>
</dbReference>
<dbReference type="Gene3D" id="3.40.50.2300">
    <property type="match status" value="1"/>
</dbReference>
<dbReference type="GO" id="GO:0005886">
    <property type="term" value="C:plasma membrane"/>
    <property type="evidence" value="ECO:0007669"/>
    <property type="project" value="UniProtKB-SubCell"/>
</dbReference>
<evidence type="ECO:0000259" key="14">
    <source>
        <dbReference type="PROSITE" id="PS50110"/>
    </source>
</evidence>
<dbReference type="AlphaFoldDB" id="A0A4R3JTZ6"/>
<feature type="domain" description="Response regulatory" evidence="14">
    <location>
        <begin position="756"/>
        <end position="873"/>
    </location>
</feature>
<dbReference type="Proteomes" id="UP000295135">
    <property type="component" value="Unassembled WGS sequence"/>
</dbReference>
<keyword evidence="5" id="KW-0808">Transferase</keyword>
<protein>
    <recommendedName>
        <fullName evidence="9">Virulence sensor protein BvgS</fullName>
        <ecNumber evidence="3">2.7.13.3</ecNumber>
    </recommendedName>
</protein>
<dbReference type="CDD" id="cd00082">
    <property type="entry name" value="HisKA"/>
    <property type="match status" value="1"/>
</dbReference>
<evidence type="ECO:0000259" key="13">
    <source>
        <dbReference type="PROSITE" id="PS50109"/>
    </source>
</evidence>
<dbReference type="SUPFAM" id="SSF55874">
    <property type="entry name" value="ATPase domain of HSP90 chaperone/DNA topoisomerase II/histidine kinase"/>
    <property type="match status" value="1"/>
</dbReference>
<keyword evidence="6" id="KW-0418">Kinase</keyword>
<dbReference type="SMART" id="SM00304">
    <property type="entry name" value="HAMP"/>
    <property type="match status" value="1"/>
</dbReference>
<sequence>MVLTRLREFWAGRGLLLRVAIGQGLLLAVLAVSMSALLAYGHRKELVEERQNRAHMLMRVLAPLVAEYAVVGDYASIKQLLERQATVYPDVGRLHWSRNGTVAVTVDLPPLDHVTPAWFQRLVAIPSLQMSGPVAMGGVHYGELRIAFDSVHTEYHLWQEITNQAWHIFISAALLLGVMLLVVRSNLRVLREIARAVDRFRQGEYAVRIRPTGGREMRQAVDTFNNMADRIQQLLADVSDSRRKLHEQLHFIEELVEALPVPMFYKNRQGYYLGVNAAWENFFGVKRSEIIGKTVNELYPWRTEIAAMHERKDAELFARPGVQTYEISIHNGRGEPRLVMYNKTTLTNADGEVTGLLGLITDLTDLHEAEQKARQALVDKAAAEKASQAKSLFLANMSHEIRTPLNAVLGLAQVGVRGNKGRKARDTFGRILEAGQLLLSVVNDVLDFSKIEAGKLTIETAPFSLGETIDRVVEINAARAFAKGLDFRVREAADFPEAVVGDEMHLAQILINLLGNAVKFTDRGCISLAVRRAAGTAGRPGLQFEITDTGIGMTEEQMASLFQPFEQADGSTTRRFGGTGLGLSISHRLAQAMGGEIGVSSQPGQGSVFSLWLPLEMEPPAPARPLGWLRFALVGCPAEAQALLQEELRAKGIEAAEVVPGQVLAEPAWDLILVGGDALAQPEIEAMVNGALLAGRRIAVVVMPGAIQVLPEALQDRVTLVERPVRARHLIAASRRPVLSLAAPAARLGRRLAGLRILAAEDNEVNQIVLEEIMEMEGAQLTLAGNGQEALDRLRQLGAGAFDLVLTDVQMPVMDGYGLAREVSRRFPDLPIIGLTAHAMPEERERCLAAGMREHVAKPIDIEVLVAAILRLLPHLAETRAAAAAVARPPVQAELALDPAPPVAPADGGASDAVLAVVDWPALGQFFKGRTTAIERVVAMALANNGEAPARLRDLAGQGDLPALASLAHKLKGMGGSLRAPQVHALAAKAEASARAGQTDAAELALQLAEAMEALLAELARWRAGQG</sequence>
<dbReference type="OrthoDB" id="8552871at2"/>
<organism evidence="19 20">
    <name type="scientific">Sulfuritortus calidifontis</name>
    <dbReference type="NCBI Taxonomy" id="1914471"/>
    <lineage>
        <taxon>Bacteria</taxon>
        <taxon>Pseudomonadati</taxon>
        <taxon>Pseudomonadota</taxon>
        <taxon>Betaproteobacteria</taxon>
        <taxon>Nitrosomonadales</taxon>
        <taxon>Thiobacillaceae</taxon>
        <taxon>Sulfuritortus</taxon>
    </lineage>
</organism>
<dbReference type="PROSITE" id="PS50110">
    <property type="entry name" value="RESPONSE_REGULATORY"/>
    <property type="match status" value="1"/>
</dbReference>
<dbReference type="PANTHER" id="PTHR45339">
    <property type="entry name" value="HYBRID SIGNAL TRANSDUCTION HISTIDINE KINASE J"/>
    <property type="match status" value="1"/>
</dbReference>
<dbReference type="Pfam" id="PF02518">
    <property type="entry name" value="HATPase_c"/>
    <property type="match status" value="1"/>
</dbReference>
<evidence type="ECO:0000313" key="19">
    <source>
        <dbReference type="EMBL" id="TCS71055.1"/>
    </source>
</evidence>
<dbReference type="FunFam" id="3.30.565.10:FF:000010">
    <property type="entry name" value="Sensor histidine kinase RcsC"/>
    <property type="match status" value="1"/>
</dbReference>
<dbReference type="GO" id="GO:0005524">
    <property type="term" value="F:ATP binding"/>
    <property type="evidence" value="ECO:0007669"/>
    <property type="project" value="UniProtKB-KW"/>
</dbReference>
<dbReference type="InterPro" id="IPR004358">
    <property type="entry name" value="Sig_transdc_His_kin-like_C"/>
</dbReference>
<evidence type="ECO:0000259" key="16">
    <source>
        <dbReference type="PROSITE" id="PS50113"/>
    </source>
</evidence>
<evidence type="ECO:0000259" key="15">
    <source>
        <dbReference type="PROSITE" id="PS50112"/>
    </source>
</evidence>
<dbReference type="SMART" id="SM00388">
    <property type="entry name" value="HisKA"/>
    <property type="match status" value="1"/>
</dbReference>
<dbReference type="PROSITE" id="PS50894">
    <property type="entry name" value="HPT"/>
    <property type="match status" value="1"/>
</dbReference>
<dbReference type="PRINTS" id="PR00344">
    <property type="entry name" value="BCTRLSENSOR"/>
</dbReference>
<dbReference type="SUPFAM" id="SSF47384">
    <property type="entry name" value="Homodimeric domain of signal transducing histidine kinase"/>
    <property type="match status" value="1"/>
</dbReference>
<dbReference type="SUPFAM" id="SSF52172">
    <property type="entry name" value="CheY-like"/>
    <property type="match status" value="1"/>
</dbReference>
<dbReference type="PROSITE" id="PS50109">
    <property type="entry name" value="HIS_KIN"/>
    <property type="match status" value="1"/>
</dbReference>
<dbReference type="PROSITE" id="PS50113">
    <property type="entry name" value="PAC"/>
    <property type="match status" value="1"/>
</dbReference>
<evidence type="ECO:0000256" key="3">
    <source>
        <dbReference type="ARBA" id="ARBA00012438"/>
    </source>
</evidence>
<dbReference type="InterPro" id="IPR011006">
    <property type="entry name" value="CheY-like_superfamily"/>
</dbReference>
<dbReference type="InterPro" id="IPR003660">
    <property type="entry name" value="HAMP_dom"/>
</dbReference>
<evidence type="ECO:0000256" key="11">
    <source>
        <dbReference type="PROSITE-ProRule" id="PRU00169"/>
    </source>
</evidence>
<evidence type="ECO:0000256" key="10">
    <source>
        <dbReference type="PROSITE-ProRule" id="PRU00110"/>
    </source>
</evidence>
<dbReference type="EC" id="2.7.13.3" evidence="3"/>
<feature type="transmembrane region" description="Helical" evidence="12">
    <location>
        <begin position="165"/>
        <end position="183"/>
    </location>
</feature>
<dbReference type="SMART" id="SM00387">
    <property type="entry name" value="HATPase_c"/>
    <property type="match status" value="1"/>
</dbReference>
<comment type="caution">
    <text evidence="19">The sequence shown here is derived from an EMBL/GenBank/DDBJ whole genome shotgun (WGS) entry which is preliminary data.</text>
</comment>
<dbReference type="PROSITE" id="PS50112">
    <property type="entry name" value="PAS"/>
    <property type="match status" value="1"/>
</dbReference>
<dbReference type="SMART" id="SM00448">
    <property type="entry name" value="REC"/>
    <property type="match status" value="1"/>
</dbReference>
<dbReference type="InterPro" id="IPR005467">
    <property type="entry name" value="His_kinase_dom"/>
</dbReference>
<feature type="domain" description="Histidine kinase" evidence="13">
    <location>
        <begin position="396"/>
        <end position="617"/>
    </location>
</feature>
<evidence type="ECO:0000313" key="20">
    <source>
        <dbReference type="Proteomes" id="UP000295135"/>
    </source>
</evidence>
<dbReference type="InterPro" id="IPR035965">
    <property type="entry name" value="PAS-like_dom_sf"/>
</dbReference>
<dbReference type="PANTHER" id="PTHR45339:SF3">
    <property type="entry name" value="HISTIDINE KINASE"/>
    <property type="match status" value="1"/>
</dbReference>
<evidence type="ECO:0000259" key="18">
    <source>
        <dbReference type="PROSITE" id="PS50894"/>
    </source>
</evidence>
<dbReference type="Pfam" id="PF08448">
    <property type="entry name" value="PAS_4"/>
    <property type="match status" value="1"/>
</dbReference>
<evidence type="ECO:0000256" key="5">
    <source>
        <dbReference type="ARBA" id="ARBA00022679"/>
    </source>
</evidence>
<keyword evidence="20" id="KW-1185">Reference proteome</keyword>
<feature type="domain" description="PAC" evidence="16">
    <location>
        <begin position="323"/>
        <end position="375"/>
    </location>
</feature>
<feature type="transmembrane region" description="Helical" evidence="12">
    <location>
        <begin position="20"/>
        <end position="40"/>
    </location>
</feature>
<feature type="domain" description="PAS" evidence="15">
    <location>
        <begin position="248"/>
        <end position="299"/>
    </location>
</feature>
<dbReference type="Pfam" id="PF00672">
    <property type="entry name" value="HAMP"/>
    <property type="match status" value="1"/>
</dbReference>
<dbReference type="CDD" id="cd00130">
    <property type="entry name" value="PAS"/>
    <property type="match status" value="1"/>
</dbReference>
<dbReference type="InterPro" id="IPR036641">
    <property type="entry name" value="HPT_dom_sf"/>
</dbReference>
<name>A0A4R3JTZ6_9PROT</name>
<comment type="catalytic activity">
    <reaction evidence="1">
        <text>ATP + protein L-histidine = ADP + protein N-phospho-L-histidine.</text>
        <dbReference type="EC" id="2.7.13.3"/>
    </reaction>
</comment>
<reference evidence="19 20" key="1">
    <citation type="submission" date="2019-03" db="EMBL/GenBank/DDBJ databases">
        <title>Genomic Encyclopedia of Type Strains, Phase IV (KMG-IV): sequencing the most valuable type-strain genomes for metagenomic binning, comparative biology and taxonomic classification.</title>
        <authorList>
            <person name="Goeker M."/>
        </authorList>
    </citation>
    <scope>NUCLEOTIDE SEQUENCE [LARGE SCALE GENOMIC DNA]</scope>
    <source>
        <strain evidence="19 20">DSM 103923</strain>
    </source>
</reference>
<dbReference type="InterPro" id="IPR000700">
    <property type="entry name" value="PAS-assoc_C"/>
</dbReference>
<feature type="modified residue" description="4-aspartylphosphate" evidence="11">
    <location>
        <position position="808"/>
    </location>
</feature>
<evidence type="ECO:0000259" key="17">
    <source>
        <dbReference type="PROSITE" id="PS50885"/>
    </source>
</evidence>
<evidence type="ECO:0000256" key="4">
    <source>
        <dbReference type="ARBA" id="ARBA00022553"/>
    </source>
</evidence>
<dbReference type="SUPFAM" id="SSF55785">
    <property type="entry name" value="PYP-like sensor domain (PAS domain)"/>
    <property type="match status" value="1"/>
</dbReference>
<dbReference type="Gene3D" id="1.10.287.130">
    <property type="match status" value="1"/>
</dbReference>
<dbReference type="InterPro" id="IPR036890">
    <property type="entry name" value="HATPase_C_sf"/>
</dbReference>
<dbReference type="GO" id="GO:0000155">
    <property type="term" value="F:phosphorelay sensor kinase activity"/>
    <property type="evidence" value="ECO:0007669"/>
    <property type="project" value="InterPro"/>
</dbReference>
<gene>
    <name evidence="19" type="ORF">EDC61_11272</name>
</gene>
<feature type="domain" description="HAMP" evidence="17">
    <location>
        <begin position="184"/>
        <end position="236"/>
    </location>
</feature>
<evidence type="ECO:0000256" key="9">
    <source>
        <dbReference type="ARBA" id="ARBA00070152"/>
    </source>
</evidence>
<comment type="subcellular location">
    <subcellularLocation>
        <location evidence="2">Membrane</location>
    </subcellularLocation>
</comment>
<dbReference type="Gene3D" id="3.30.450.20">
    <property type="entry name" value="PAS domain"/>
    <property type="match status" value="1"/>
</dbReference>
<dbReference type="SMART" id="SM00091">
    <property type="entry name" value="PAS"/>
    <property type="match status" value="1"/>
</dbReference>
<dbReference type="InterPro" id="IPR003594">
    <property type="entry name" value="HATPase_dom"/>
</dbReference>
<evidence type="ECO:0000256" key="8">
    <source>
        <dbReference type="ARBA" id="ARBA00058004"/>
    </source>
</evidence>
<keyword evidence="7" id="KW-0902">Two-component regulatory system</keyword>
<evidence type="ECO:0000256" key="2">
    <source>
        <dbReference type="ARBA" id="ARBA00004370"/>
    </source>
</evidence>
<dbReference type="NCBIfam" id="TIGR00229">
    <property type="entry name" value="sensory_box"/>
    <property type="match status" value="1"/>
</dbReference>
<evidence type="ECO:0000256" key="1">
    <source>
        <dbReference type="ARBA" id="ARBA00000085"/>
    </source>
</evidence>
<accession>A0A4R3JTZ6</accession>